<name>A0ABT9CRQ1_9PSED</name>
<keyword evidence="2" id="KW-1185">Reference proteome</keyword>
<organism evidence="1 2">
    <name type="scientific">Pseudomonas serbiensis</name>
    <dbReference type="NCBI Taxonomy" id="3064350"/>
    <lineage>
        <taxon>Bacteria</taxon>
        <taxon>Pseudomonadati</taxon>
        <taxon>Pseudomonadota</taxon>
        <taxon>Gammaproteobacteria</taxon>
        <taxon>Pseudomonadales</taxon>
        <taxon>Pseudomonadaceae</taxon>
        <taxon>Pseudomonas</taxon>
    </lineage>
</organism>
<dbReference type="Pfam" id="PF14281">
    <property type="entry name" value="PDDEXK_4"/>
    <property type="match status" value="1"/>
</dbReference>
<dbReference type="RefSeq" id="WP_304575176.1">
    <property type="nucleotide sequence ID" value="NZ_JAUQOO010000011.1"/>
</dbReference>
<dbReference type="EMBL" id="JAUQOO010000011">
    <property type="protein sequence ID" value="MDO7928181.1"/>
    <property type="molecule type" value="Genomic_DNA"/>
</dbReference>
<evidence type="ECO:0000313" key="1">
    <source>
        <dbReference type="EMBL" id="MDO7928181.1"/>
    </source>
</evidence>
<accession>A0ABT9CRQ1</accession>
<dbReference type="Proteomes" id="UP001223016">
    <property type="component" value="Unassembled WGS sequence"/>
</dbReference>
<evidence type="ECO:0000313" key="2">
    <source>
        <dbReference type="Proteomes" id="UP001223016"/>
    </source>
</evidence>
<dbReference type="InterPro" id="IPR029470">
    <property type="entry name" value="PDDEXK_4"/>
</dbReference>
<protein>
    <submittedName>
        <fullName evidence="1">PD-(D/E)XK nuclease family protein</fullName>
    </submittedName>
</protein>
<reference evidence="1 2" key="1">
    <citation type="submission" date="2023-07" db="EMBL/GenBank/DDBJ databases">
        <title>Identification of four novel Pseudomonas species associated with bacterial leaf spot of cucurbits.</title>
        <authorList>
            <person name="Fullem K.R."/>
        </authorList>
    </citation>
    <scope>NUCLEOTIDE SEQUENCE [LARGE SCALE GENOMIC DNA]</scope>
    <source>
        <strain evidence="1 2">KFB 138</strain>
    </source>
</reference>
<sequence length="436" mass="48951">MESAELYAFLRDPKLLELIELNKTVDDVFDVLTLSEPQTSKVLAWCMNPNEGHSQGDGVIKDFLEAAYAASDDCTYDNRKFFLKWTPGKIRTSSFGAAFVTREFSINMSGGTSKGRLDLFLVDPLNKLLIAIENKVKAPLTSEQLDKYVQAVRDELGKRRVFADYDLAFIVIDKDLDAYKIEQRKKLGTRWTFLDYQWLESSANRARLQLNRGNNAAQLLVAYCESVTQWESPASKTLSDLAADLVLAHPAVIGKMRSVKNTPLDKWLPSTLQGPSGELTLFTEQHRQVCEKLLSVRGVASLVPLLNKAIPVLTPDLIRHGRHSISITCPQAVVLMRDEVWPVYLVIYRVAKASTLSSPKFNVKLVWNKYEFAVGSNEEVLRTHLDKSFNGLDQFTSSQMRRVLMAEHVSPTEAIDSAAKIIKLLSVQIANCPKGR</sequence>
<gene>
    <name evidence="1" type="ORF">Q6A51_15415</name>
</gene>
<proteinExistence type="predicted"/>
<comment type="caution">
    <text evidence="1">The sequence shown here is derived from an EMBL/GenBank/DDBJ whole genome shotgun (WGS) entry which is preliminary data.</text>
</comment>